<reference evidence="2" key="2">
    <citation type="submission" date="2020-12" db="EMBL/GenBank/DDBJ databases">
        <authorList>
            <person name="Kanost M."/>
        </authorList>
    </citation>
    <scope>NUCLEOTIDE SEQUENCE</scope>
</reference>
<dbReference type="EMBL" id="JH668591">
    <property type="protein sequence ID" value="KAG6458671.1"/>
    <property type="molecule type" value="Genomic_DNA"/>
</dbReference>
<dbReference type="Proteomes" id="UP000791440">
    <property type="component" value="Unassembled WGS sequence"/>
</dbReference>
<reference evidence="2" key="1">
    <citation type="journal article" date="2016" name="Insect Biochem. Mol. Biol.">
        <title>Multifaceted biological insights from a draft genome sequence of the tobacco hornworm moth, Manduca sexta.</title>
        <authorList>
            <person name="Kanost M.R."/>
            <person name="Arrese E.L."/>
            <person name="Cao X."/>
            <person name="Chen Y.R."/>
            <person name="Chellapilla S."/>
            <person name="Goldsmith M.R."/>
            <person name="Grosse-Wilde E."/>
            <person name="Heckel D.G."/>
            <person name="Herndon N."/>
            <person name="Jiang H."/>
            <person name="Papanicolaou A."/>
            <person name="Qu J."/>
            <person name="Soulages J.L."/>
            <person name="Vogel H."/>
            <person name="Walters J."/>
            <person name="Waterhouse R.M."/>
            <person name="Ahn S.J."/>
            <person name="Almeida F.C."/>
            <person name="An C."/>
            <person name="Aqrawi P."/>
            <person name="Bretschneider A."/>
            <person name="Bryant W.B."/>
            <person name="Bucks S."/>
            <person name="Chao H."/>
            <person name="Chevignon G."/>
            <person name="Christen J.M."/>
            <person name="Clarke D.F."/>
            <person name="Dittmer N.T."/>
            <person name="Ferguson L.C.F."/>
            <person name="Garavelou S."/>
            <person name="Gordon K.H.J."/>
            <person name="Gunaratna R.T."/>
            <person name="Han Y."/>
            <person name="Hauser F."/>
            <person name="He Y."/>
            <person name="Heidel-Fischer H."/>
            <person name="Hirsh A."/>
            <person name="Hu Y."/>
            <person name="Jiang H."/>
            <person name="Kalra D."/>
            <person name="Klinner C."/>
            <person name="Konig C."/>
            <person name="Kovar C."/>
            <person name="Kroll A.R."/>
            <person name="Kuwar S.S."/>
            <person name="Lee S.L."/>
            <person name="Lehman R."/>
            <person name="Li K."/>
            <person name="Li Z."/>
            <person name="Liang H."/>
            <person name="Lovelace S."/>
            <person name="Lu Z."/>
            <person name="Mansfield J.H."/>
            <person name="McCulloch K.J."/>
            <person name="Mathew T."/>
            <person name="Morton B."/>
            <person name="Muzny D.M."/>
            <person name="Neunemann D."/>
            <person name="Ongeri F."/>
            <person name="Pauchet Y."/>
            <person name="Pu L.L."/>
            <person name="Pyrousis I."/>
            <person name="Rao X.J."/>
            <person name="Redding A."/>
            <person name="Roesel C."/>
            <person name="Sanchez-Gracia A."/>
            <person name="Schaack S."/>
            <person name="Shukla A."/>
            <person name="Tetreau G."/>
            <person name="Wang Y."/>
            <person name="Xiong G.H."/>
            <person name="Traut W."/>
            <person name="Walsh T.K."/>
            <person name="Worley K.C."/>
            <person name="Wu D."/>
            <person name="Wu W."/>
            <person name="Wu Y.Q."/>
            <person name="Zhang X."/>
            <person name="Zou Z."/>
            <person name="Zucker H."/>
            <person name="Briscoe A.D."/>
            <person name="Burmester T."/>
            <person name="Clem R.J."/>
            <person name="Feyereisen R."/>
            <person name="Grimmelikhuijzen C.J.P."/>
            <person name="Hamodrakas S.J."/>
            <person name="Hansson B.S."/>
            <person name="Huguet E."/>
            <person name="Jermiin L.S."/>
            <person name="Lan Q."/>
            <person name="Lehman H.K."/>
            <person name="Lorenzen M."/>
            <person name="Merzendorfer H."/>
            <person name="Michalopoulos I."/>
            <person name="Morton D.B."/>
            <person name="Muthukrishnan S."/>
            <person name="Oakeshott J.G."/>
            <person name="Palmer W."/>
            <person name="Park Y."/>
            <person name="Passarelli A.L."/>
            <person name="Rozas J."/>
            <person name="Schwartz L.M."/>
            <person name="Smith W."/>
            <person name="Southgate A."/>
            <person name="Vilcinskas A."/>
            <person name="Vogt R."/>
            <person name="Wang P."/>
            <person name="Werren J."/>
            <person name="Yu X.Q."/>
            <person name="Zhou J.J."/>
            <person name="Brown S.J."/>
            <person name="Scherer S.E."/>
            <person name="Richards S."/>
            <person name="Blissard G.W."/>
        </authorList>
    </citation>
    <scope>NUCLEOTIDE SEQUENCE</scope>
</reference>
<dbReference type="InterPro" id="IPR037354">
    <property type="entry name" value="Commd2"/>
</dbReference>
<sequence length="232" mass="26669">MIIFLTELQKQHLGVLHQRSIQVLVDFCKLALDFLNNGPNFKKYTIAAEKLSMSITDVQNVIHALVHLIVEGCEHNLSESDFKSSLAIAGFSNEQQEVLLKFYITKKIELSEALYLLKQKDPTYQDFMWRFEVQIASKNKSDEIKPTITLNFVTMTSKQYSEIKEDKKDNRSTKSVIDTSIQESKAANHCQHVITHNLVQSDIPNLIHLTNKLEQALKESKSQHVRKVQRSL</sequence>
<dbReference type="InterPro" id="IPR017920">
    <property type="entry name" value="COMM"/>
</dbReference>
<dbReference type="Pfam" id="PF21672">
    <property type="entry name" value="COMM_HN"/>
    <property type="match status" value="1"/>
</dbReference>
<name>A0A921ZJ08_MANSE</name>
<dbReference type="PROSITE" id="PS51269">
    <property type="entry name" value="COMM"/>
    <property type="match status" value="1"/>
</dbReference>
<organism evidence="2 3">
    <name type="scientific">Manduca sexta</name>
    <name type="common">Tobacco hawkmoth</name>
    <name type="synonym">Tobacco hornworm</name>
    <dbReference type="NCBI Taxonomy" id="7130"/>
    <lineage>
        <taxon>Eukaryota</taxon>
        <taxon>Metazoa</taxon>
        <taxon>Ecdysozoa</taxon>
        <taxon>Arthropoda</taxon>
        <taxon>Hexapoda</taxon>
        <taxon>Insecta</taxon>
        <taxon>Pterygota</taxon>
        <taxon>Neoptera</taxon>
        <taxon>Endopterygota</taxon>
        <taxon>Lepidoptera</taxon>
        <taxon>Glossata</taxon>
        <taxon>Ditrysia</taxon>
        <taxon>Bombycoidea</taxon>
        <taxon>Sphingidae</taxon>
        <taxon>Sphinginae</taxon>
        <taxon>Sphingini</taxon>
        <taxon>Manduca</taxon>
    </lineage>
</organism>
<dbReference type="PANTHER" id="PTHR15857">
    <property type="entry name" value="COMM DOMAIN CONTAINING PROTEIN 2"/>
    <property type="match status" value="1"/>
</dbReference>
<feature type="domain" description="COMM" evidence="1">
    <location>
        <begin position="123"/>
        <end position="224"/>
    </location>
</feature>
<gene>
    <name evidence="2" type="ORF">O3G_MSEX010997</name>
</gene>
<evidence type="ECO:0000313" key="2">
    <source>
        <dbReference type="EMBL" id="KAG6458671.1"/>
    </source>
</evidence>
<comment type="caution">
    <text evidence="2">The sequence shown here is derived from an EMBL/GenBank/DDBJ whole genome shotgun (WGS) entry which is preliminary data.</text>
</comment>
<dbReference type="AlphaFoldDB" id="A0A921ZJ08"/>
<proteinExistence type="predicted"/>
<evidence type="ECO:0000313" key="3">
    <source>
        <dbReference type="Proteomes" id="UP000791440"/>
    </source>
</evidence>
<dbReference type="Pfam" id="PF07258">
    <property type="entry name" value="COMM_domain"/>
    <property type="match status" value="1"/>
</dbReference>
<dbReference type="PANTHER" id="PTHR15857:SF0">
    <property type="entry name" value="COMM DOMAIN-CONTAINING PROTEIN 2"/>
    <property type="match status" value="1"/>
</dbReference>
<protein>
    <recommendedName>
        <fullName evidence="1">COMM domain-containing protein</fullName>
    </recommendedName>
</protein>
<evidence type="ECO:0000259" key="1">
    <source>
        <dbReference type="PROSITE" id="PS51269"/>
    </source>
</evidence>
<keyword evidence="3" id="KW-1185">Reference proteome</keyword>
<dbReference type="OrthoDB" id="10257479at2759"/>
<accession>A0A921ZJ08</accession>